<dbReference type="CDD" id="cd07302">
    <property type="entry name" value="CHD"/>
    <property type="match status" value="1"/>
</dbReference>
<dbReference type="PANTHER" id="PTHR43081:SF1">
    <property type="entry name" value="ADENYLATE CYCLASE, TERMINAL-DIFFERENTIATION SPECIFIC"/>
    <property type="match status" value="1"/>
</dbReference>
<feature type="transmembrane region" description="Helical" evidence="1">
    <location>
        <begin position="109"/>
        <end position="140"/>
    </location>
</feature>
<evidence type="ECO:0000313" key="4">
    <source>
        <dbReference type="Proteomes" id="UP000595197"/>
    </source>
</evidence>
<keyword evidence="1" id="KW-0812">Transmembrane</keyword>
<accession>A0ABX7B5A5</accession>
<dbReference type="Pfam" id="PF00211">
    <property type="entry name" value="Guanylate_cyc"/>
    <property type="match status" value="1"/>
</dbReference>
<gene>
    <name evidence="3" type="ORF">IGS68_26770</name>
</gene>
<dbReference type="PROSITE" id="PS50125">
    <property type="entry name" value="GUANYLATE_CYCLASE_2"/>
    <property type="match status" value="1"/>
</dbReference>
<protein>
    <submittedName>
        <fullName evidence="3">Adenylate/guanylate cyclase domain-containing protein</fullName>
    </submittedName>
</protein>
<dbReference type="Gene3D" id="3.30.70.1230">
    <property type="entry name" value="Nucleotide cyclase"/>
    <property type="match status" value="1"/>
</dbReference>
<feature type="transmembrane region" description="Helical" evidence="1">
    <location>
        <begin position="70"/>
        <end position="89"/>
    </location>
</feature>
<dbReference type="EMBL" id="CP067420">
    <property type="protein sequence ID" value="QQP89529.1"/>
    <property type="molecule type" value="Genomic_DNA"/>
</dbReference>
<dbReference type="Proteomes" id="UP000595197">
    <property type="component" value="Chromosome"/>
</dbReference>
<organism evidence="3 4">
    <name type="scientific">Skermanella cutis</name>
    <dbReference type="NCBI Taxonomy" id="2775420"/>
    <lineage>
        <taxon>Bacteria</taxon>
        <taxon>Pseudomonadati</taxon>
        <taxon>Pseudomonadota</taxon>
        <taxon>Alphaproteobacteria</taxon>
        <taxon>Rhodospirillales</taxon>
        <taxon>Azospirillaceae</taxon>
        <taxon>Skermanella</taxon>
    </lineage>
</organism>
<dbReference type="InterPro" id="IPR001054">
    <property type="entry name" value="A/G_cyclase"/>
</dbReference>
<evidence type="ECO:0000313" key="3">
    <source>
        <dbReference type="EMBL" id="QQP89529.1"/>
    </source>
</evidence>
<dbReference type="RefSeq" id="WP_201075843.1">
    <property type="nucleotide sequence ID" value="NZ_CP067420.1"/>
</dbReference>
<keyword evidence="1" id="KW-1133">Transmembrane helix</keyword>
<proteinExistence type="predicted"/>
<dbReference type="SUPFAM" id="SSF55073">
    <property type="entry name" value="Nucleotide cyclase"/>
    <property type="match status" value="1"/>
</dbReference>
<feature type="transmembrane region" description="Helical" evidence="1">
    <location>
        <begin position="31"/>
        <end position="49"/>
    </location>
</feature>
<reference evidence="3" key="1">
    <citation type="submission" date="2021-02" db="EMBL/GenBank/DDBJ databases">
        <title>Skermanella TT6 skin isolate.</title>
        <authorList>
            <person name="Lee K."/>
            <person name="Ganzorig M."/>
        </authorList>
    </citation>
    <scope>NUCLEOTIDE SEQUENCE</scope>
    <source>
        <strain evidence="3">TT6</strain>
    </source>
</reference>
<evidence type="ECO:0000256" key="1">
    <source>
        <dbReference type="SAM" id="Phobius"/>
    </source>
</evidence>
<dbReference type="InterPro" id="IPR050697">
    <property type="entry name" value="Adenylyl/Guanylyl_Cyclase_3/4"/>
</dbReference>
<evidence type="ECO:0000259" key="2">
    <source>
        <dbReference type="PROSITE" id="PS50125"/>
    </source>
</evidence>
<keyword evidence="4" id="KW-1185">Reference proteome</keyword>
<sequence>MALRYFVCLVIGGLLLAALYGALTDPSPLEGAVNALVVAAVIGLPLAVYETHLRWLVPSATRRWPFGWLVLIKSAGYTVWILLGTKIGARLTHHSDGPALVDLFVHRETVVVAMLAAIVVNILFAVNKLLGPGMLFNFLIGRYHRPRREERLFLFLDICHSTTIAEQIGDLKFHAYLDDFFRMVGRATRDCGGEVHDYIGDEVIVTWFLDGSAVTALDFFPVLAQRLAARQVEFRRTYGYEVAFRAGLHLGPVVAGEVGEVKRKIAFLGDTVNTAARLEQLARTREVSLLASRSVLDRLQLPPGMKASSLGLLHVRGKAQPMEVFRLDLLEEPISVAMPSESEPSL</sequence>
<keyword evidence="1" id="KW-0472">Membrane</keyword>
<dbReference type="InterPro" id="IPR029787">
    <property type="entry name" value="Nucleotide_cyclase"/>
</dbReference>
<feature type="domain" description="Guanylate cyclase" evidence="2">
    <location>
        <begin position="152"/>
        <end position="279"/>
    </location>
</feature>
<name>A0ABX7B5A5_9PROT</name>
<dbReference type="PANTHER" id="PTHR43081">
    <property type="entry name" value="ADENYLATE CYCLASE, TERMINAL-DIFFERENTIATION SPECIFIC-RELATED"/>
    <property type="match status" value="1"/>
</dbReference>